<evidence type="ECO:0000256" key="1">
    <source>
        <dbReference type="ARBA" id="ARBA00022723"/>
    </source>
</evidence>
<keyword evidence="6" id="KW-1185">Reference proteome</keyword>
<feature type="compositionally biased region" description="Polar residues" evidence="3">
    <location>
        <begin position="1049"/>
        <end position="1070"/>
    </location>
</feature>
<feature type="compositionally biased region" description="Low complexity" evidence="3">
    <location>
        <begin position="1013"/>
        <end position="1025"/>
    </location>
</feature>
<comment type="caution">
    <text evidence="5">The sequence shown here is derived from an EMBL/GenBank/DDBJ whole genome shotgun (WGS) entry which is preliminary data.</text>
</comment>
<dbReference type="SMART" id="SM00066">
    <property type="entry name" value="GAL4"/>
    <property type="match status" value="1"/>
</dbReference>
<feature type="compositionally biased region" description="Polar residues" evidence="3">
    <location>
        <begin position="214"/>
        <end position="237"/>
    </location>
</feature>
<evidence type="ECO:0000256" key="3">
    <source>
        <dbReference type="SAM" id="MobiDB-lite"/>
    </source>
</evidence>
<dbReference type="SUPFAM" id="SSF57701">
    <property type="entry name" value="Zn2/Cys6 DNA-binding domain"/>
    <property type="match status" value="1"/>
</dbReference>
<evidence type="ECO:0000313" key="5">
    <source>
        <dbReference type="EMBL" id="KAL1900911.1"/>
    </source>
</evidence>
<feature type="compositionally biased region" description="Polar residues" evidence="3">
    <location>
        <begin position="173"/>
        <end position="193"/>
    </location>
</feature>
<reference evidence="5 6" key="1">
    <citation type="journal article" date="2024" name="IMA Fungus">
        <title>IMA Genome - F19 : A genome assembly and annotation guide to empower mycologists, including annotated draft genome sequences of Ceratocystis pirilliformis, Diaporthe australafricana, Fusarium ophioides, Paecilomyces lecythidis, and Sporothrix stenoceras.</title>
        <authorList>
            <person name="Aylward J."/>
            <person name="Wilson A.M."/>
            <person name="Visagie C.M."/>
            <person name="Spraker J."/>
            <person name="Barnes I."/>
            <person name="Buitendag C."/>
            <person name="Ceriani C."/>
            <person name="Del Mar Angel L."/>
            <person name="du Plessis D."/>
            <person name="Fuchs T."/>
            <person name="Gasser K."/>
            <person name="Kramer D."/>
            <person name="Li W."/>
            <person name="Munsamy K."/>
            <person name="Piso A."/>
            <person name="Price J.L."/>
            <person name="Sonnekus B."/>
            <person name="Thomas C."/>
            <person name="van der Nest A."/>
            <person name="van Dijk A."/>
            <person name="van Heerden A."/>
            <person name="van Vuuren N."/>
            <person name="Yilmaz N."/>
            <person name="Duong T.A."/>
            <person name="van der Merwe N.A."/>
            <person name="Wingfield M.J."/>
            <person name="Wingfield B.D."/>
        </authorList>
    </citation>
    <scope>NUCLEOTIDE SEQUENCE [LARGE SCALE GENOMIC DNA]</scope>
    <source>
        <strain evidence="5 6">CMW 5346</strain>
    </source>
</reference>
<dbReference type="SMART" id="SM00906">
    <property type="entry name" value="Fungal_trans"/>
    <property type="match status" value="1"/>
</dbReference>
<feature type="compositionally biased region" description="Polar residues" evidence="3">
    <location>
        <begin position="865"/>
        <end position="878"/>
    </location>
</feature>
<dbReference type="InterPro" id="IPR001138">
    <property type="entry name" value="Zn2Cys6_DnaBD"/>
</dbReference>
<evidence type="ECO:0000256" key="2">
    <source>
        <dbReference type="ARBA" id="ARBA00023242"/>
    </source>
</evidence>
<dbReference type="CDD" id="cd12148">
    <property type="entry name" value="fungal_TF_MHR"/>
    <property type="match status" value="1"/>
</dbReference>
<dbReference type="Proteomes" id="UP001583186">
    <property type="component" value="Unassembled WGS sequence"/>
</dbReference>
<feature type="region of interest" description="Disordered" evidence="3">
    <location>
        <begin position="860"/>
        <end position="899"/>
    </location>
</feature>
<evidence type="ECO:0000259" key="4">
    <source>
        <dbReference type="PROSITE" id="PS50048"/>
    </source>
</evidence>
<feature type="compositionally biased region" description="Basic and acidic residues" evidence="3">
    <location>
        <begin position="927"/>
        <end position="938"/>
    </location>
</feature>
<gene>
    <name evidence="5" type="ORF">Sste5346_001972</name>
</gene>
<feature type="compositionally biased region" description="Acidic residues" evidence="3">
    <location>
        <begin position="100"/>
        <end position="111"/>
    </location>
</feature>
<keyword evidence="2" id="KW-0539">Nucleus</keyword>
<dbReference type="Gene3D" id="4.10.240.10">
    <property type="entry name" value="Zn(2)-C6 fungal-type DNA-binding domain"/>
    <property type="match status" value="1"/>
</dbReference>
<feature type="region of interest" description="Disordered" evidence="3">
    <location>
        <begin position="913"/>
        <end position="980"/>
    </location>
</feature>
<dbReference type="InterPro" id="IPR007219">
    <property type="entry name" value="XnlR_reg_dom"/>
</dbReference>
<dbReference type="InterPro" id="IPR036864">
    <property type="entry name" value="Zn2-C6_fun-type_DNA-bd_sf"/>
</dbReference>
<protein>
    <recommendedName>
        <fullName evidence="4">Zn(2)-C6 fungal-type domain-containing protein</fullName>
    </recommendedName>
</protein>
<feature type="compositionally biased region" description="Polar residues" evidence="3">
    <location>
        <begin position="1138"/>
        <end position="1159"/>
    </location>
</feature>
<feature type="region of interest" description="Disordered" evidence="3">
    <location>
        <begin position="76"/>
        <end position="260"/>
    </location>
</feature>
<dbReference type="PANTHER" id="PTHR47783:SF1">
    <property type="entry name" value="ZN(II)2CYS6 TRANSCRIPTION FACTOR (EUROFUNG)"/>
    <property type="match status" value="1"/>
</dbReference>
<accession>A0ABR3ZLG2</accession>
<keyword evidence="1" id="KW-0479">Metal-binding</keyword>
<feature type="compositionally biased region" description="Polar residues" evidence="3">
    <location>
        <begin position="115"/>
        <end position="138"/>
    </location>
</feature>
<feature type="region of interest" description="Disordered" evidence="3">
    <location>
        <begin position="775"/>
        <end position="809"/>
    </location>
</feature>
<dbReference type="Pfam" id="PF00172">
    <property type="entry name" value="Zn_clus"/>
    <property type="match status" value="1"/>
</dbReference>
<dbReference type="PROSITE" id="PS50048">
    <property type="entry name" value="ZN2_CY6_FUNGAL_2"/>
    <property type="match status" value="1"/>
</dbReference>
<feature type="compositionally biased region" description="Low complexity" evidence="3">
    <location>
        <begin position="1075"/>
        <end position="1109"/>
    </location>
</feature>
<feature type="region of interest" description="Disordered" evidence="3">
    <location>
        <begin position="290"/>
        <end position="323"/>
    </location>
</feature>
<organism evidence="5 6">
    <name type="scientific">Sporothrix stenoceras</name>
    <dbReference type="NCBI Taxonomy" id="5173"/>
    <lineage>
        <taxon>Eukaryota</taxon>
        <taxon>Fungi</taxon>
        <taxon>Dikarya</taxon>
        <taxon>Ascomycota</taxon>
        <taxon>Pezizomycotina</taxon>
        <taxon>Sordariomycetes</taxon>
        <taxon>Sordariomycetidae</taxon>
        <taxon>Ophiostomatales</taxon>
        <taxon>Ophiostomataceae</taxon>
        <taxon>Sporothrix</taxon>
    </lineage>
</organism>
<feature type="region of interest" description="Disordered" evidence="3">
    <location>
        <begin position="1004"/>
        <end position="1159"/>
    </location>
</feature>
<dbReference type="Pfam" id="PF04082">
    <property type="entry name" value="Fungal_trans"/>
    <property type="match status" value="1"/>
</dbReference>
<evidence type="ECO:0000313" key="6">
    <source>
        <dbReference type="Proteomes" id="UP001583186"/>
    </source>
</evidence>
<feature type="compositionally biased region" description="Low complexity" evidence="3">
    <location>
        <begin position="295"/>
        <end position="304"/>
    </location>
</feature>
<dbReference type="EMBL" id="JAWCUI010000008">
    <property type="protein sequence ID" value="KAL1900911.1"/>
    <property type="molecule type" value="Genomic_DNA"/>
</dbReference>
<name>A0ABR3ZLG2_9PEZI</name>
<dbReference type="CDD" id="cd00067">
    <property type="entry name" value="GAL4"/>
    <property type="match status" value="1"/>
</dbReference>
<feature type="compositionally biased region" description="Polar residues" evidence="3">
    <location>
        <begin position="1118"/>
        <end position="1127"/>
    </location>
</feature>
<sequence>MSTLLKPVPAPKQIRFVNNQGQPPSKRRRVNAACLTCRKRKTRCAGERPTCSTCASNGHDCLGYTDLVEKKKELTGGARSGSFGAGGRERGSATDTKSEYDDDDDDDDGPDEPNNGRTGATHSFSATDDNGASRNNGNNDEEAISDGEANYNQASPKRRRKSSNKSSQDGRSRSQASQNGDWKHTAQQSFQSYPPQPTKPTQTQQRRDAQTTANGQRPQLNRRSVSFQDGSQGSTTRPSPPPQQQQQQQHSHQHQHHNESHRVPYFRYFGPTAIVPGYKQMVVDVSVRDRRRSRGSSFSTSSPSTALADGANYRQHGQSRPSHFDPVFESLEDLPVYDPNDPDPVHPLIINLLKTFFVHLGCNYPFLREERVLKMVREKRVEAILVDAMCALAARFSDLPVFTNGVDGENAISTSNGSAGEGNDDGRMSRSEYGHVFAQRARTATVDTFPCPSVAAVQACLLMAYEGFGADQDSTLWMYLGLAIRMAVDLGLQKKVGVTPQGEKDPWFMRTWNGKGGGEYDGEDVDDNAEAVSEVAPGKKAVRNNSGSMHNAESAYASAELRAAEQERADTFWAVFFLDRVISSGTGRPVTFRDDDFELALPEPTLDPLTDWPAPFPILAQIIHLYGRVSDVLNNIRSADDLTHEKMQRLGHMENDLTQLYQRQDPRLNFNAPNFQAYVRAGQGTTFILLHFWFHTLIIILHQPTLLAPFGGLQRTHQLLPNSHELSMSSAKTIADILAFAELIDPKSFIGNPFTSQPMYIAACAFLMESVANASQPTSRDTSPPPSDGQARGAGYSGGDARTGSSSKHSLLASNANQNYQRCYKSLQQLHLYWGGVRYILTALDQKSKGIWDCETFTSEELESTKQPGQPRSSSLSQMPRFDNPSSPNAPPIAWSLTGTSNSANPSLTLLFQSHANGAGPSGSNLKARDTTPRAKDQPKHRKQPSQSTQRQARQPSQAQYQSPQLASAATPPGNMIYDPIRQSLPEVPAMYPPAYPQANVSAVRYSADQTEQQQAQQYQQHHAAPSFSDTALSEQGQERGTFKFGDLDSTSPSSGQNGRQGLYANSNNIGYPGQHQQQFQVPQHQLQHSQQQFNHQHSSQDFLHQAPQQPLPAPVQSYNTPSSHHSSGYEGAILPGTSPSNNGLANFDQANASASGNSPRAAAALGHLADGSGMYQPDFGQAGGLMGGPYSYLEAGPITDIITFDSQEIDIGSLALPTDLMPQWLEYLPSNVLNLFDDGTNRTNQ</sequence>
<feature type="domain" description="Zn(2)-C6 fungal-type" evidence="4">
    <location>
        <begin position="33"/>
        <end position="61"/>
    </location>
</feature>
<proteinExistence type="predicted"/>
<dbReference type="PROSITE" id="PS00463">
    <property type="entry name" value="ZN2_CY6_FUNGAL_1"/>
    <property type="match status" value="1"/>
</dbReference>
<feature type="compositionally biased region" description="Polar residues" evidence="3">
    <location>
        <begin position="945"/>
        <end position="968"/>
    </location>
</feature>
<dbReference type="PANTHER" id="PTHR47783">
    <property type="entry name" value="ZN(II)2CYS6 TRANSCRIPTION FACTOR (EUROFUNG)-RELATED"/>
    <property type="match status" value="1"/>
</dbReference>
<feature type="compositionally biased region" description="Basic and acidic residues" evidence="3">
    <location>
        <begin position="87"/>
        <end position="99"/>
    </location>
</feature>